<dbReference type="CDD" id="cd00038">
    <property type="entry name" value="CAP_ED"/>
    <property type="match status" value="1"/>
</dbReference>
<comment type="caution">
    <text evidence="2">The sequence shown here is derived from an EMBL/GenBank/DDBJ whole genome shotgun (WGS) entry which is preliminary data.</text>
</comment>
<sequence>FEFLGCVPLLQRLPRSSLRNISQLVILKNYEPGEYVVREGEPGEGLYFIWEGE</sequence>
<organism evidence="2 3">
    <name type="scientific">Trifolium medium</name>
    <dbReference type="NCBI Taxonomy" id="97028"/>
    <lineage>
        <taxon>Eukaryota</taxon>
        <taxon>Viridiplantae</taxon>
        <taxon>Streptophyta</taxon>
        <taxon>Embryophyta</taxon>
        <taxon>Tracheophyta</taxon>
        <taxon>Spermatophyta</taxon>
        <taxon>Magnoliopsida</taxon>
        <taxon>eudicotyledons</taxon>
        <taxon>Gunneridae</taxon>
        <taxon>Pentapetalae</taxon>
        <taxon>rosids</taxon>
        <taxon>fabids</taxon>
        <taxon>Fabales</taxon>
        <taxon>Fabaceae</taxon>
        <taxon>Papilionoideae</taxon>
        <taxon>50 kb inversion clade</taxon>
        <taxon>NPAAA clade</taxon>
        <taxon>Hologalegina</taxon>
        <taxon>IRL clade</taxon>
        <taxon>Trifolieae</taxon>
        <taxon>Trifolium</taxon>
    </lineage>
</organism>
<dbReference type="Gene3D" id="2.60.120.10">
    <property type="entry name" value="Jelly Rolls"/>
    <property type="match status" value="1"/>
</dbReference>
<dbReference type="InterPro" id="IPR000595">
    <property type="entry name" value="cNMP-bd_dom"/>
</dbReference>
<dbReference type="Proteomes" id="UP000265520">
    <property type="component" value="Unassembled WGS sequence"/>
</dbReference>
<dbReference type="InterPro" id="IPR018488">
    <property type="entry name" value="cNMP-bd_CS"/>
</dbReference>
<dbReference type="InterPro" id="IPR018490">
    <property type="entry name" value="cNMP-bd_dom_sf"/>
</dbReference>
<dbReference type="InterPro" id="IPR014710">
    <property type="entry name" value="RmlC-like_jellyroll"/>
</dbReference>
<keyword evidence="3" id="KW-1185">Reference proteome</keyword>
<name>A0A392Q6Y9_9FABA</name>
<feature type="domain" description="Cyclic nucleotide-binding" evidence="1">
    <location>
        <begin position="9"/>
        <end position="53"/>
    </location>
</feature>
<evidence type="ECO:0000259" key="1">
    <source>
        <dbReference type="PROSITE" id="PS50042"/>
    </source>
</evidence>
<accession>A0A392Q6Y9</accession>
<evidence type="ECO:0000313" key="2">
    <source>
        <dbReference type="EMBL" id="MCI19015.1"/>
    </source>
</evidence>
<proteinExistence type="predicted"/>
<feature type="non-terminal residue" evidence="2">
    <location>
        <position position="53"/>
    </location>
</feature>
<dbReference type="PROSITE" id="PS00888">
    <property type="entry name" value="CNMP_BINDING_1"/>
    <property type="match status" value="1"/>
</dbReference>
<dbReference type="AlphaFoldDB" id="A0A392Q6Y9"/>
<reference evidence="2 3" key="1">
    <citation type="journal article" date="2018" name="Front. Plant Sci.">
        <title>Red Clover (Trifolium pratense) and Zigzag Clover (T. medium) - A Picture of Genomic Similarities and Differences.</title>
        <authorList>
            <person name="Dluhosova J."/>
            <person name="Istvanek J."/>
            <person name="Nedelnik J."/>
            <person name="Repkova J."/>
        </authorList>
    </citation>
    <scope>NUCLEOTIDE SEQUENCE [LARGE SCALE GENOMIC DNA]</scope>
    <source>
        <strain evidence="3">cv. 10/8</strain>
        <tissue evidence="2">Leaf</tissue>
    </source>
</reference>
<dbReference type="PROSITE" id="PS50042">
    <property type="entry name" value="CNMP_BINDING_3"/>
    <property type="match status" value="1"/>
</dbReference>
<evidence type="ECO:0000313" key="3">
    <source>
        <dbReference type="Proteomes" id="UP000265520"/>
    </source>
</evidence>
<feature type="non-terminal residue" evidence="2">
    <location>
        <position position="1"/>
    </location>
</feature>
<dbReference type="EMBL" id="LXQA010112852">
    <property type="protein sequence ID" value="MCI19015.1"/>
    <property type="molecule type" value="Genomic_DNA"/>
</dbReference>
<protein>
    <submittedName>
        <fullName evidence="2">Acyl-coenzyme A thioesterase 8-like</fullName>
    </submittedName>
</protein>
<dbReference type="SUPFAM" id="SSF51206">
    <property type="entry name" value="cAMP-binding domain-like"/>
    <property type="match status" value="1"/>
</dbReference>